<dbReference type="Pfam" id="PF13602">
    <property type="entry name" value="ADH_zinc_N_2"/>
    <property type="match status" value="1"/>
</dbReference>
<organism evidence="5">
    <name type="scientific">Propionibacterium freudenreichii subsp. freudenreichii</name>
    <dbReference type="NCBI Taxonomy" id="66712"/>
    <lineage>
        <taxon>Bacteria</taxon>
        <taxon>Bacillati</taxon>
        <taxon>Actinomycetota</taxon>
        <taxon>Actinomycetes</taxon>
        <taxon>Propionibacteriales</taxon>
        <taxon>Propionibacteriaceae</taxon>
        <taxon>Propionibacterium</taxon>
    </lineage>
</organism>
<comment type="similarity">
    <text evidence="2">Belongs to the zinc-containing alcohol dehydrogenase family. Quinone oxidoreductase subfamily.</text>
</comment>
<reference evidence="5" key="1">
    <citation type="submission" date="2014-08" db="EMBL/GenBank/DDBJ databases">
        <authorList>
            <person name="Falentin Helene"/>
        </authorList>
    </citation>
    <scope>NUCLEOTIDE SEQUENCE</scope>
</reference>
<dbReference type="Pfam" id="PF08240">
    <property type="entry name" value="ADH_N"/>
    <property type="match status" value="1"/>
</dbReference>
<accession>A0A0B7NV01</accession>
<dbReference type="InterPro" id="IPR020843">
    <property type="entry name" value="ER"/>
</dbReference>
<dbReference type="SMART" id="SM00829">
    <property type="entry name" value="PKS_ER"/>
    <property type="match status" value="1"/>
</dbReference>
<evidence type="ECO:0000256" key="3">
    <source>
        <dbReference type="SAM" id="MobiDB-lite"/>
    </source>
</evidence>
<dbReference type="Gene3D" id="3.90.180.10">
    <property type="entry name" value="Medium-chain alcohol dehydrogenases, catalytic domain"/>
    <property type="match status" value="1"/>
</dbReference>
<feature type="domain" description="Enoyl reductase (ER)" evidence="4">
    <location>
        <begin position="14"/>
        <end position="334"/>
    </location>
</feature>
<keyword evidence="2" id="KW-0862">Zinc</keyword>
<dbReference type="InterPro" id="IPR013154">
    <property type="entry name" value="ADH-like_N"/>
</dbReference>
<proteinExistence type="inferred from homology"/>
<dbReference type="InterPro" id="IPR051603">
    <property type="entry name" value="Zinc-ADH_QOR/CCCR"/>
</dbReference>
<dbReference type="EMBL" id="LM676442">
    <property type="protein sequence ID" value="CEP27705.1"/>
    <property type="molecule type" value="Genomic_DNA"/>
</dbReference>
<dbReference type="PANTHER" id="PTHR44154:SF1">
    <property type="entry name" value="QUINONE OXIDOREDUCTASE"/>
    <property type="match status" value="1"/>
</dbReference>
<evidence type="ECO:0000259" key="4">
    <source>
        <dbReference type="SMART" id="SM00829"/>
    </source>
</evidence>
<evidence type="ECO:0000256" key="2">
    <source>
        <dbReference type="RuleBase" id="RU364000"/>
    </source>
</evidence>
<dbReference type="CDD" id="cd08252">
    <property type="entry name" value="AL_MDR"/>
    <property type="match status" value="1"/>
</dbReference>
<dbReference type="InterPro" id="IPR036291">
    <property type="entry name" value="NAD(P)-bd_dom_sf"/>
</dbReference>
<gene>
    <name evidence="5" type="ORF">PFCIRM138_05230</name>
</gene>
<keyword evidence="1" id="KW-0521">NADP</keyword>
<dbReference type="GO" id="GO:0008270">
    <property type="term" value="F:zinc ion binding"/>
    <property type="evidence" value="ECO:0007669"/>
    <property type="project" value="InterPro"/>
</dbReference>
<dbReference type="InterPro" id="IPR011032">
    <property type="entry name" value="GroES-like_sf"/>
</dbReference>
<keyword evidence="2" id="KW-0479">Metal-binding</keyword>
<dbReference type="NCBIfam" id="TIGR02817">
    <property type="entry name" value="adh_fam_1"/>
    <property type="match status" value="1"/>
</dbReference>
<keyword evidence="2" id="KW-0560">Oxidoreductase</keyword>
<sequence>MARTMHAVVTRDGGPLDGPNSLVDATIDAPAAPEGHDLLVEVHATSVNPVDTKVRSGGKPSDGKVLGWDAAGVVQAVGPEVTLFAPGDEVFYAGDLTRAGSDAELQLVDERIVGHKPHTLDFAAAAALPLTSLTAYEALFDKLRLTADSSGTLLVLGSSGGVGSVLIQLAKQLTHVTVIAAASREDSTQWAVDLGADHVLNYHDDDFADQIVELAPGGVDDVFSAHSRGQIPFFIKVLRPFGQIVAIDDEPELDYYALKNKALTWHWEFMFARSMFHAPDLIRQHEILERIAELVDTGRVRTTLTRALQPFDATQLREAHRVVESGHALGKIVVARPQLTRASRPSPGRLP</sequence>
<evidence type="ECO:0000313" key="5">
    <source>
        <dbReference type="EMBL" id="CEP27705.1"/>
    </source>
</evidence>
<protein>
    <recommendedName>
        <fullName evidence="2">Zinc-type alcohol dehydrogenase-like protein</fullName>
    </recommendedName>
</protein>
<name>A0A0B7NV01_PROFF</name>
<dbReference type="SUPFAM" id="SSF51735">
    <property type="entry name" value="NAD(P)-binding Rossmann-fold domains"/>
    <property type="match status" value="1"/>
</dbReference>
<dbReference type="SUPFAM" id="SSF50129">
    <property type="entry name" value="GroES-like"/>
    <property type="match status" value="1"/>
</dbReference>
<evidence type="ECO:0000256" key="1">
    <source>
        <dbReference type="ARBA" id="ARBA00022857"/>
    </source>
</evidence>
<dbReference type="GO" id="GO:0016491">
    <property type="term" value="F:oxidoreductase activity"/>
    <property type="evidence" value="ECO:0007669"/>
    <property type="project" value="UniProtKB-KW"/>
</dbReference>
<dbReference type="PANTHER" id="PTHR44154">
    <property type="entry name" value="QUINONE OXIDOREDUCTASE"/>
    <property type="match status" value="1"/>
</dbReference>
<dbReference type="InterPro" id="IPR014182">
    <property type="entry name" value="ADH_Zn_typ-1"/>
</dbReference>
<feature type="region of interest" description="Disordered" evidence="3">
    <location>
        <begin position="1"/>
        <end position="20"/>
    </location>
</feature>
<dbReference type="Gene3D" id="3.40.50.720">
    <property type="entry name" value="NAD(P)-binding Rossmann-like Domain"/>
    <property type="match status" value="1"/>
</dbReference>
<dbReference type="AlphaFoldDB" id="A0A0B7NV01"/>